<protein>
    <submittedName>
        <fullName evidence="9">SusC/RagA family TonB-linked outer membrane protein</fullName>
    </submittedName>
</protein>
<dbReference type="Pfam" id="PF07715">
    <property type="entry name" value="Plug"/>
    <property type="match status" value="1"/>
</dbReference>
<keyword evidence="10" id="KW-1185">Reference proteome</keyword>
<dbReference type="PROSITE" id="PS52016">
    <property type="entry name" value="TONB_DEPENDENT_REC_3"/>
    <property type="match status" value="1"/>
</dbReference>
<accession>A0ABS5JXJ0</accession>
<dbReference type="RefSeq" id="WP_212216871.1">
    <property type="nucleotide sequence ID" value="NZ_JAGUCO010000013.1"/>
</dbReference>
<keyword evidence="3 7" id="KW-1134">Transmembrane beta strand</keyword>
<dbReference type="SUPFAM" id="SSF49464">
    <property type="entry name" value="Carboxypeptidase regulatory domain-like"/>
    <property type="match status" value="1"/>
</dbReference>
<evidence type="ECO:0000256" key="5">
    <source>
        <dbReference type="ARBA" id="ARBA00023136"/>
    </source>
</evidence>
<reference evidence="9 10" key="1">
    <citation type="journal article" date="2015" name="Int. J. Syst. Evol. Microbiol.">
        <title>Carboxylicivirga linearis sp. nov., isolated from a sea cucumber culture pond.</title>
        <authorList>
            <person name="Wang F.Q."/>
            <person name="Zhou Y.X."/>
            <person name="Lin X.Z."/>
            <person name="Chen G.J."/>
            <person name="Du Z.J."/>
        </authorList>
    </citation>
    <scope>NUCLEOTIDE SEQUENCE [LARGE SCALE GENOMIC DNA]</scope>
    <source>
        <strain evidence="9 10">FB218</strain>
    </source>
</reference>
<dbReference type="InterPro" id="IPR037066">
    <property type="entry name" value="Plug_dom_sf"/>
</dbReference>
<evidence type="ECO:0000256" key="6">
    <source>
        <dbReference type="ARBA" id="ARBA00023237"/>
    </source>
</evidence>
<keyword evidence="4 7" id="KW-0812">Transmembrane</keyword>
<dbReference type="InterPro" id="IPR023996">
    <property type="entry name" value="TonB-dep_OMP_SusC/RagA"/>
</dbReference>
<evidence type="ECO:0000313" key="9">
    <source>
        <dbReference type="EMBL" id="MBS2099627.1"/>
    </source>
</evidence>
<evidence type="ECO:0000256" key="2">
    <source>
        <dbReference type="ARBA" id="ARBA00022448"/>
    </source>
</evidence>
<dbReference type="EMBL" id="JAGUCO010000013">
    <property type="protein sequence ID" value="MBS2099627.1"/>
    <property type="molecule type" value="Genomic_DNA"/>
</dbReference>
<dbReference type="InterPro" id="IPR036942">
    <property type="entry name" value="Beta-barrel_TonB_sf"/>
</dbReference>
<keyword evidence="2 7" id="KW-0813">Transport</keyword>
<dbReference type="Gene3D" id="2.40.170.20">
    <property type="entry name" value="TonB-dependent receptor, beta-barrel domain"/>
    <property type="match status" value="1"/>
</dbReference>
<dbReference type="Pfam" id="PF13715">
    <property type="entry name" value="CarbopepD_reg_2"/>
    <property type="match status" value="1"/>
</dbReference>
<comment type="similarity">
    <text evidence="7">Belongs to the TonB-dependent receptor family.</text>
</comment>
<evidence type="ECO:0000256" key="3">
    <source>
        <dbReference type="ARBA" id="ARBA00022452"/>
    </source>
</evidence>
<dbReference type="Gene3D" id="2.60.40.1120">
    <property type="entry name" value="Carboxypeptidase-like, regulatory domain"/>
    <property type="match status" value="1"/>
</dbReference>
<name>A0ABS5JXJ0_9BACT</name>
<evidence type="ECO:0000313" key="10">
    <source>
        <dbReference type="Proteomes" id="UP000708576"/>
    </source>
</evidence>
<gene>
    <name evidence="9" type="ORF">KEM10_15130</name>
</gene>
<keyword evidence="5 7" id="KW-0472">Membrane</keyword>
<comment type="caution">
    <text evidence="9">The sequence shown here is derived from an EMBL/GenBank/DDBJ whole genome shotgun (WGS) entry which is preliminary data.</text>
</comment>
<sequence>MKQIISLKTVLYKALAVSAMAVICTLFVGSPVYAQDDLSEMLAEIDEVRFLTGVVRDAQTKEPIVAAQLSTLNYESAATTDAEGKFSIGITEDTEVILVKAFNYNAREVAVRGNNDLVIELYSDKFNELYFEKENLTKKERTSKVTNSVSTMDVFTPPSFASVDELLQSNLGGEMRSIGRSGLTGIGNAMFIRGLNSVNANAQPLFIVDGVIWNSQYDVESLHAGYFGNTLMNIDVSDIESVSVVKDGTSIYGSKGSNGVVIIKTKRGESMATKIEVNSMYGYIDRPNTLPVMNVNQSRNYASDLVSSMTETEMRSRFGLKPTEGANDLPFLDINPNTSTYADYNNNTNWEDQVYQEGMYHSNKISVNGGDDKALYNFSVGYTGSNGVVKTTDMDRLHSRFNADISILNDVDLGLNVGFTNTNRTLLDDGAVFHTSPTYASLIKSPYLSPFLYTNSGTLTTDPADSDIFGVTNPTALIENALNTNKQYRFNMAIKPTWRINDKLTASSIFDYSYEKASETFYRPINGVADIYLDNVGWSQNMFQGQQLRNISMYSDTRLDHRYKKGLHRVNSLLGFRYLSTDYESTFGEGHNTGTDQRRDLLPDMIDKNTVGIHDQINYLSTYAKVDYSFDNRYFVGASVAVDGSSVFGAETQEGFQLGDHSFGVFPSAEAAWLISSEEFMSSASFVDQLKLRASYGLTGNDDIDAYAGRTYFSSIRYYERMNGLVFGNIGNKELQWETTSRVSAGLETILFNDRWALNADFYRGYTSNLLMLKDLPEVAGNGMYWSNEGEMSNMGVEVSTNIKVLNLSSFKWEAGGSIGHYQNKIEALPGGDMITSIYGADVLTSVGSAAGVFYGYKTNGVFATEADATAANLKMVDKSGTEHYFGAGDMHFVDNGDGIIDENDKQIIGDPNPDFYGSFFTNFTVKNFSINALFTFSYGNDIYNYQRAMLESGSDFINQSTAMTNRWFYEGQQTEMPKATYGDPMGNARFSDRWIEDGSYLRFKTLSLNYKVPIKSSVVSGLNFWVSANNLFTWTNYLGADPEFSSSNSVLYQGIDTGLLPYSRSYYVGVKINL</sequence>
<dbReference type="InterPro" id="IPR039426">
    <property type="entry name" value="TonB-dep_rcpt-like"/>
</dbReference>
<comment type="subcellular location">
    <subcellularLocation>
        <location evidence="1 7">Cell outer membrane</location>
        <topology evidence="1 7">Multi-pass membrane protein</topology>
    </subcellularLocation>
</comment>
<keyword evidence="6 7" id="KW-0998">Cell outer membrane</keyword>
<evidence type="ECO:0000256" key="1">
    <source>
        <dbReference type="ARBA" id="ARBA00004571"/>
    </source>
</evidence>
<evidence type="ECO:0000259" key="8">
    <source>
        <dbReference type="Pfam" id="PF07715"/>
    </source>
</evidence>
<feature type="domain" description="TonB-dependent receptor plug" evidence="8">
    <location>
        <begin position="146"/>
        <end position="260"/>
    </location>
</feature>
<dbReference type="Gene3D" id="2.170.130.10">
    <property type="entry name" value="TonB-dependent receptor, plug domain"/>
    <property type="match status" value="1"/>
</dbReference>
<proteinExistence type="inferred from homology"/>
<dbReference type="InterPro" id="IPR008969">
    <property type="entry name" value="CarboxyPept-like_regulatory"/>
</dbReference>
<dbReference type="NCBIfam" id="TIGR04056">
    <property type="entry name" value="OMP_RagA_SusC"/>
    <property type="match status" value="1"/>
</dbReference>
<evidence type="ECO:0000256" key="4">
    <source>
        <dbReference type="ARBA" id="ARBA00022692"/>
    </source>
</evidence>
<dbReference type="SUPFAM" id="SSF56935">
    <property type="entry name" value="Porins"/>
    <property type="match status" value="1"/>
</dbReference>
<evidence type="ECO:0000256" key="7">
    <source>
        <dbReference type="PROSITE-ProRule" id="PRU01360"/>
    </source>
</evidence>
<dbReference type="InterPro" id="IPR012910">
    <property type="entry name" value="Plug_dom"/>
</dbReference>
<dbReference type="Proteomes" id="UP000708576">
    <property type="component" value="Unassembled WGS sequence"/>
</dbReference>
<organism evidence="9 10">
    <name type="scientific">Carboxylicivirga linearis</name>
    <dbReference type="NCBI Taxonomy" id="1628157"/>
    <lineage>
        <taxon>Bacteria</taxon>
        <taxon>Pseudomonadati</taxon>
        <taxon>Bacteroidota</taxon>
        <taxon>Bacteroidia</taxon>
        <taxon>Marinilabiliales</taxon>
        <taxon>Marinilabiliaceae</taxon>
        <taxon>Carboxylicivirga</taxon>
    </lineage>
</organism>